<dbReference type="InterPro" id="IPR050121">
    <property type="entry name" value="Cytochrome_P450_monoxygenase"/>
</dbReference>
<keyword evidence="5" id="KW-0812">Transmembrane</keyword>
<keyword evidence="9 12" id="KW-0408">Iron</keyword>
<evidence type="ECO:0000313" key="14">
    <source>
        <dbReference type="EMBL" id="PMD14717.1"/>
    </source>
</evidence>
<keyword evidence="6 12" id="KW-0479">Metal-binding</keyword>
<keyword evidence="4 12" id="KW-0349">Heme</keyword>
<evidence type="ECO:0000256" key="2">
    <source>
        <dbReference type="ARBA" id="ARBA00004167"/>
    </source>
</evidence>
<dbReference type="Proteomes" id="UP000235672">
    <property type="component" value="Unassembled WGS sequence"/>
</dbReference>
<evidence type="ECO:0000256" key="13">
    <source>
        <dbReference type="RuleBase" id="RU000461"/>
    </source>
</evidence>
<dbReference type="GO" id="GO:0005506">
    <property type="term" value="F:iron ion binding"/>
    <property type="evidence" value="ECO:0007669"/>
    <property type="project" value="InterPro"/>
</dbReference>
<reference evidence="14 15" key="1">
    <citation type="submission" date="2016-05" db="EMBL/GenBank/DDBJ databases">
        <title>A degradative enzymes factory behind the ericoid mycorrhizal symbiosis.</title>
        <authorList>
            <consortium name="DOE Joint Genome Institute"/>
            <person name="Martino E."/>
            <person name="Morin E."/>
            <person name="Grelet G."/>
            <person name="Kuo A."/>
            <person name="Kohler A."/>
            <person name="Daghino S."/>
            <person name="Barry K."/>
            <person name="Choi C."/>
            <person name="Cichocki N."/>
            <person name="Clum A."/>
            <person name="Copeland A."/>
            <person name="Hainaut M."/>
            <person name="Haridas S."/>
            <person name="Labutti K."/>
            <person name="Lindquist E."/>
            <person name="Lipzen A."/>
            <person name="Khouja H.-R."/>
            <person name="Murat C."/>
            <person name="Ohm R."/>
            <person name="Olson A."/>
            <person name="Spatafora J."/>
            <person name="Veneault-Fourrey C."/>
            <person name="Henrissat B."/>
            <person name="Grigoriev I."/>
            <person name="Martin F."/>
            <person name="Perotto S."/>
        </authorList>
    </citation>
    <scope>NUCLEOTIDE SEQUENCE [LARGE SCALE GENOMIC DNA]</scope>
    <source>
        <strain evidence="14 15">UAMH 7357</strain>
    </source>
</reference>
<dbReference type="GO" id="GO:0016020">
    <property type="term" value="C:membrane"/>
    <property type="evidence" value="ECO:0007669"/>
    <property type="project" value="UniProtKB-SubCell"/>
</dbReference>
<evidence type="ECO:0000313" key="15">
    <source>
        <dbReference type="Proteomes" id="UP000235672"/>
    </source>
</evidence>
<comment type="similarity">
    <text evidence="3 13">Belongs to the cytochrome P450 family.</text>
</comment>
<comment type="subcellular location">
    <subcellularLocation>
        <location evidence="2">Membrane</location>
        <topology evidence="2">Single-pass membrane protein</topology>
    </subcellularLocation>
</comment>
<dbReference type="InterPro" id="IPR001128">
    <property type="entry name" value="Cyt_P450"/>
</dbReference>
<protein>
    <submittedName>
        <fullName evidence="14">Cytochrome P450</fullName>
    </submittedName>
</protein>
<dbReference type="PANTHER" id="PTHR24305:SF157">
    <property type="entry name" value="N-ACETYLTRYPTOPHAN 6-HYDROXYLASE IVOC-RELATED"/>
    <property type="match status" value="1"/>
</dbReference>
<evidence type="ECO:0000256" key="10">
    <source>
        <dbReference type="ARBA" id="ARBA00023033"/>
    </source>
</evidence>
<evidence type="ECO:0000256" key="4">
    <source>
        <dbReference type="ARBA" id="ARBA00022617"/>
    </source>
</evidence>
<dbReference type="STRING" id="1745343.A0A2J6PL11"/>
<evidence type="ECO:0000256" key="6">
    <source>
        <dbReference type="ARBA" id="ARBA00022723"/>
    </source>
</evidence>
<evidence type="ECO:0000256" key="12">
    <source>
        <dbReference type="PIRSR" id="PIRSR602401-1"/>
    </source>
</evidence>
<proteinExistence type="inferred from homology"/>
<dbReference type="OrthoDB" id="3945418at2759"/>
<keyword evidence="11" id="KW-0472">Membrane</keyword>
<accession>A0A2J6PL11</accession>
<keyword evidence="15" id="KW-1185">Reference proteome</keyword>
<dbReference type="InterPro" id="IPR036396">
    <property type="entry name" value="Cyt_P450_sf"/>
</dbReference>
<evidence type="ECO:0000256" key="11">
    <source>
        <dbReference type="ARBA" id="ARBA00023136"/>
    </source>
</evidence>
<dbReference type="GO" id="GO:0020037">
    <property type="term" value="F:heme binding"/>
    <property type="evidence" value="ECO:0007669"/>
    <property type="project" value="InterPro"/>
</dbReference>
<keyword evidence="7" id="KW-1133">Transmembrane helix</keyword>
<dbReference type="InterPro" id="IPR002401">
    <property type="entry name" value="Cyt_P450_E_grp-I"/>
</dbReference>
<keyword evidence="8 13" id="KW-0560">Oxidoreductase</keyword>
<dbReference type="GO" id="GO:0016705">
    <property type="term" value="F:oxidoreductase activity, acting on paired donors, with incorporation or reduction of molecular oxygen"/>
    <property type="evidence" value="ECO:0007669"/>
    <property type="project" value="InterPro"/>
</dbReference>
<evidence type="ECO:0000256" key="9">
    <source>
        <dbReference type="ARBA" id="ARBA00023004"/>
    </source>
</evidence>
<dbReference type="EMBL" id="KZ613519">
    <property type="protein sequence ID" value="PMD14717.1"/>
    <property type="molecule type" value="Genomic_DNA"/>
</dbReference>
<dbReference type="GO" id="GO:0004497">
    <property type="term" value="F:monooxygenase activity"/>
    <property type="evidence" value="ECO:0007669"/>
    <property type="project" value="UniProtKB-KW"/>
</dbReference>
<evidence type="ECO:0000256" key="7">
    <source>
        <dbReference type="ARBA" id="ARBA00022989"/>
    </source>
</evidence>
<name>A0A2J6PL11_9HELO</name>
<evidence type="ECO:0000256" key="5">
    <source>
        <dbReference type="ARBA" id="ARBA00022692"/>
    </source>
</evidence>
<dbReference type="PANTHER" id="PTHR24305">
    <property type="entry name" value="CYTOCHROME P450"/>
    <property type="match status" value="1"/>
</dbReference>
<dbReference type="PRINTS" id="PR00463">
    <property type="entry name" value="EP450I"/>
</dbReference>
<dbReference type="PROSITE" id="PS00086">
    <property type="entry name" value="CYTOCHROME_P450"/>
    <property type="match status" value="1"/>
</dbReference>
<comment type="cofactor">
    <cofactor evidence="1 12">
        <name>heme</name>
        <dbReference type="ChEBI" id="CHEBI:30413"/>
    </cofactor>
</comment>
<dbReference type="PRINTS" id="PR00385">
    <property type="entry name" value="P450"/>
</dbReference>
<dbReference type="CDD" id="cd11062">
    <property type="entry name" value="CYP58-like"/>
    <property type="match status" value="1"/>
</dbReference>
<feature type="binding site" description="axial binding residue" evidence="12">
    <location>
        <position position="459"/>
    </location>
    <ligand>
        <name>heme</name>
        <dbReference type="ChEBI" id="CHEBI:30413"/>
    </ligand>
    <ligandPart>
        <name>Fe</name>
        <dbReference type="ChEBI" id="CHEBI:18248"/>
    </ligandPart>
</feature>
<evidence type="ECO:0000256" key="1">
    <source>
        <dbReference type="ARBA" id="ARBA00001971"/>
    </source>
</evidence>
<sequence length="516" mass="58977">MTFLELPPSNISTQQIVLIGLLGLLLSFAAQRVYSVYFGPLSKFPGPKLAAATLWYEFYYDVIRQGNYTFKIKDLHNKYGPIIRISPNELHIDEPDYFEKLYSTNEPRNKSEYYLAQFQLPGSSFGTADYRHHRIRRGALNPFLSKQAVNRVQPMLTYMIDKFCHRIDGFQKSGEPFPIRLAYSCLATDIVTLIVLNHNRKLLDSPDFSPMWIETVKAIAAAGHTMKQFPWIFSAIRALPPWVVGAMNPGMLLLLENQELTQQETRNVVNGTYKADKEYESLGLEKTIFHEILESEIPDSEKSYERLWQEAQVTIGAGADTTGNAFTVTHFHLLDNPDVLKKLQAELKEALPNKYDPVELKVVEQLPYLNAVLNEGLRFSYGISTRSPRIHPTKPMKFHDYEIPAGTPVGMTSVHIHQNETIFPEANKFKPERWLEKRPDGAPPLDRYLVSFSKGSRQCVGMVLAKAELQLGIATVFRRYENQELFETTRADVDVKHDLFLPQADMKSKGVRVIFK</sequence>
<dbReference type="Pfam" id="PF00067">
    <property type="entry name" value="p450"/>
    <property type="match status" value="1"/>
</dbReference>
<dbReference type="SUPFAM" id="SSF48264">
    <property type="entry name" value="Cytochrome P450"/>
    <property type="match status" value="1"/>
</dbReference>
<evidence type="ECO:0000256" key="8">
    <source>
        <dbReference type="ARBA" id="ARBA00023002"/>
    </source>
</evidence>
<dbReference type="Gene3D" id="1.10.630.10">
    <property type="entry name" value="Cytochrome P450"/>
    <property type="match status" value="1"/>
</dbReference>
<organism evidence="14 15">
    <name type="scientific">Hyaloscypha hepaticicola</name>
    <dbReference type="NCBI Taxonomy" id="2082293"/>
    <lineage>
        <taxon>Eukaryota</taxon>
        <taxon>Fungi</taxon>
        <taxon>Dikarya</taxon>
        <taxon>Ascomycota</taxon>
        <taxon>Pezizomycotina</taxon>
        <taxon>Leotiomycetes</taxon>
        <taxon>Helotiales</taxon>
        <taxon>Hyaloscyphaceae</taxon>
        <taxon>Hyaloscypha</taxon>
    </lineage>
</organism>
<evidence type="ECO:0000256" key="3">
    <source>
        <dbReference type="ARBA" id="ARBA00010617"/>
    </source>
</evidence>
<keyword evidence="10 13" id="KW-0503">Monooxygenase</keyword>
<dbReference type="AlphaFoldDB" id="A0A2J6PL11"/>
<dbReference type="InterPro" id="IPR017972">
    <property type="entry name" value="Cyt_P450_CS"/>
</dbReference>
<gene>
    <name evidence="14" type="ORF">NA56DRAFT_664446</name>
</gene>
<dbReference type="FunFam" id="1.10.630.10:FF:000069">
    <property type="entry name" value="Cytochrome P450, putative (Eurofung)"/>
    <property type="match status" value="1"/>
</dbReference>